<feature type="compositionally biased region" description="Pro residues" evidence="1">
    <location>
        <begin position="14"/>
        <end position="30"/>
    </location>
</feature>
<protein>
    <recommendedName>
        <fullName evidence="5">DUF5666 domain-containing protein</fullName>
    </recommendedName>
</protein>
<keyword evidence="2" id="KW-0472">Membrane</keyword>
<proteinExistence type="predicted"/>
<feature type="transmembrane region" description="Helical" evidence="2">
    <location>
        <begin position="65"/>
        <end position="95"/>
    </location>
</feature>
<evidence type="ECO:0000313" key="4">
    <source>
        <dbReference type="Proteomes" id="UP000578352"/>
    </source>
</evidence>
<evidence type="ECO:0008006" key="5">
    <source>
        <dbReference type="Google" id="ProtNLM"/>
    </source>
</evidence>
<dbReference type="Proteomes" id="UP000578352">
    <property type="component" value="Unassembled WGS sequence"/>
</dbReference>
<keyword evidence="2" id="KW-0812">Transmembrane</keyword>
<feature type="region of interest" description="Disordered" evidence="1">
    <location>
        <begin position="1"/>
        <end position="50"/>
    </location>
</feature>
<dbReference type="RefSeq" id="WP_382312800.1">
    <property type="nucleotide sequence ID" value="NZ_JBHMAQ010000010.1"/>
</dbReference>
<dbReference type="AlphaFoldDB" id="A0A853CX94"/>
<dbReference type="EMBL" id="JACCFL010000001">
    <property type="protein sequence ID" value="NYJ24543.1"/>
    <property type="molecule type" value="Genomic_DNA"/>
</dbReference>
<feature type="region of interest" description="Disordered" evidence="1">
    <location>
        <begin position="106"/>
        <end position="161"/>
    </location>
</feature>
<evidence type="ECO:0000313" key="3">
    <source>
        <dbReference type="EMBL" id="NYJ24543.1"/>
    </source>
</evidence>
<accession>A0A853CX94</accession>
<evidence type="ECO:0000256" key="2">
    <source>
        <dbReference type="SAM" id="Phobius"/>
    </source>
</evidence>
<name>A0A853CX94_9MICO</name>
<comment type="caution">
    <text evidence="3">The sequence shown here is derived from an EMBL/GenBank/DDBJ whole genome shotgun (WGS) entry which is preliminary data.</text>
</comment>
<organism evidence="3 4">
    <name type="scientific">Leifsonia shinshuensis</name>
    <dbReference type="NCBI Taxonomy" id="150026"/>
    <lineage>
        <taxon>Bacteria</taxon>
        <taxon>Bacillati</taxon>
        <taxon>Actinomycetota</taxon>
        <taxon>Actinomycetes</taxon>
        <taxon>Micrococcales</taxon>
        <taxon>Microbacteriaceae</taxon>
        <taxon>Leifsonia</taxon>
    </lineage>
</organism>
<reference evidence="3 4" key="1">
    <citation type="submission" date="2020-07" db="EMBL/GenBank/DDBJ databases">
        <title>Sequencing the genomes of 1000 actinobacteria strains.</title>
        <authorList>
            <person name="Klenk H.-P."/>
        </authorList>
    </citation>
    <scope>NUCLEOTIDE SEQUENCE [LARGE SCALE GENOMIC DNA]</scope>
    <source>
        <strain evidence="3 4">DSM 15165</strain>
    </source>
</reference>
<keyword evidence="2" id="KW-1133">Transmembrane helix</keyword>
<gene>
    <name evidence="3" type="ORF">HNR13_002830</name>
</gene>
<feature type="compositionally biased region" description="Gly residues" evidence="1">
    <location>
        <begin position="118"/>
        <end position="154"/>
    </location>
</feature>
<evidence type="ECO:0000256" key="1">
    <source>
        <dbReference type="SAM" id="MobiDB-lite"/>
    </source>
</evidence>
<sequence length="255" mass="25670">MSMDDNRPTEPLYPQQPPQGVPPQGVPPQGVPQQQAPEHPYGPPAGPYGGPARPVGEPFYKRHGLAFAISTLVLAVVLLFGIAGAGAFAVGSVLFHAGSPLSRLLHDGNRGPEQVWPGGPGQNGNPFGKGNGSGQNGPGQNGSGKGGSGQGGRQDQGPIAKSVVRGTVTKISGSTWTVQTQRGATLTVVTSSATAYGAPGQTQKASDFAAGDEVIVVGARTGTTVTALRILNVADLPLLPGKTAPTPTPVPSPSS</sequence>